<feature type="non-terminal residue" evidence="1">
    <location>
        <position position="307"/>
    </location>
</feature>
<evidence type="ECO:0000313" key="1">
    <source>
        <dbReference type="EMBL" id="GER36069.1"/>
    </source>
</evidence>
<protein>
    <submittedName>
        <fullName evidence="1">Cytochrome P450 85A1</fullName>
    </submittedName>
</protein>
<evidence type="ECO:0000313" key="2">
    <source>
        <dbReference type="Proteomes" id="UP000325081"/>
    </source>
</evidence>
<dbReference type="EMBL" id="BKCP01005072">
    <property type="protein sequence ID" value="GER36069.1"/>
    <property type="molecule type" value="Genomic_DNA"/>
</dbReference>
<gene>
    <name evidence="1" type="ORF">STAS_12388</name>
</gene>
<comment type="caution">
    <text evidence="1">The sequence shown here is derived from an EMBL/GenBank/DDBJ whole genome shotgun (WGS) entry which is preliminary data.</text>
</comment>
<keyword evidence="2" id="KW-1185">Reference proteome</keyword>
<proteinExistence type="predicted"/>
<dbReference type="AlphaFoldDB" id="A0A5A7PTB5"/>
<organism evidence="1 2">
    <name type="scientific">Striga asiatica</name>
    <name type="common">Asiatic witchweed</name>
    <name type="synonym">Buchnera asiatica</name>
    <dbReference type="NCBI Taxonomy" id="4170"/>
    <lineage>
        <taxon>Eukaryota</taxon>
        <taxon>Viridiplantae</taxon>
        <taxon>Streptophyta</taxon>
        <taxon>Embryophyta</taxon>
        <taxon>Tracheophyta</taxon>
        <taxon>Spermatophyta</taxon>
        <taxon>Magnoliopsida</taxon>
        <taxon>eudicotyledons</taxon>
        <taxon>Gunneridae</taxon>
        <taxon>Pentapetalae</taxon>
        <taxon>asterids</taxon>
        <taxon>lamiids</taxon>
        <taxon>Lamiales</taxon>
        <taxon>Orobanchaceae</taxon>
        <taxon>Buchnereae</taxon>
        <taxon>Striga</taxon>
    </lineage>
</organism>
<name>A0A5A7PTB5_STRAF</name>
<feature type="non-terminal residue" evidence="1">
    <location>
        <position position="1"/>
    </location>
</feature>
<dbReference type="Proteomes" id="UP000325081">
    <property type="component" value="Unassembled WGS sequence"/>
</dbReference>
<accession>A0A5A7PTB5</accession>
<reference evidence="2" key="1">
    <citation type="journal article" date="2019" name="Curr. Biol.">
        <title>Genome Sequence of Striga asiatica Provides Insight into the Evolution of Plant Parasitism.</title>
        <authorList>
            <person name="Yoshida S."/>
            <person name="Kim S."/>
            <person name="Wafula E.K."/>
            <person name="Tanskanen J."/>
            <person name="Kim Y.M."/>
            <person name="Honaas L."/>
            <person name="Yang Z."/>
            <person name="Spallek T."/>
            <person name="Conn C.E."/>
            <person name="Ichihashi Y."/>
            <person name="Cheong K."/>
            <person name="Cui S."/>
            <person name="Der J.P."/>
            <person name="Gundlach H."/>
            <person name="Jiao Y."/>
            <person name="Hori C."/>
            <person name="Ishida J.K."/>
            <person name="Kasahara H."/>
            <person name="Kiba T."/>
            <person name="Kim M.S."/>
            <person name="Koo N."/>
            <person name="Laohavisit A."/>
            <person name="Lee Y.H."/>
            <person name="Lumba S."/>
            <person name="McCourt P."/>
            <person name="Mortimer J.C."/>
            <person name="Mutuku J.M."/>
            <person name="Nomura T."/>
            <person name="Sasaki-Sekimoto Y."/>
            <person name="Seto Y."/>
            <person name="Wang Y."/>
            <person name="Wakatake T."/>
            <person name="Sakakibara H."/>
            <person name="Demura T."/>
            <person name="Yamaguchi S."/>
            <person name="Yoneyama K."/>
            <person name="Manabe R.I."/>
            <person name="Nelson D.C."/>
            <person name="Schulman A.H."/>
            <person name="Timko M.P."/>
            <person name="dePamphilis C.W."/>
            <person name="Choi D."/>
            <person name="Shirasu K."/>
        </authorList>
    </citation>
    <scope>NUCLEOTIDE SEQUENCE [LARGE SCALE GENOMIC DNA]</scope>
    <source>
        <strain evidence="2">cv. UVA1</strain>
    </source>
</reference>
<sequence>GGLSRNFGVIIVDGWTVDDAGAAGDEFSDYARHRQVRAVARCHFCNEKCEQEYHRSILPSWLNPAEPSPQSVSPFSKVSVIRQQNVQGSKRILCGRARGLMVLGVCFLEKAEKVMLELLAAWEKALEMKVDIVFGMVFFVAFKRIAEAESEELYKRFKSFKRRTYFDPAREKFRAATGLGRLQVDEVVFETMRLANVVNVDFLFQKAGEHMSTRERSIMTQFSIKSPLNSIPGDWLDKNLESHNYCFLLGGGTRLCPGKELPGSISRLMQSEVGGSEVGFASIHPTWNCHNISFSSLFCNYMQIRNI</sequence>